<evidence type="ECO:0000256" key="7">
    <source>
        <dbReference type="ARBA" id="ARBA00034617"/>
    </source>
</evidence>
<feature type="domain" description="UvrD-like helicase ATP-binding" evidence="12">
    <location>
        <begin position="1"/>
        <end position="268"/>
    </location>
</feature>
<evidence type="ECO:0000256" key="8">
    <source>
        <dbReference type="ARBA" id="ARBA00034808"/>
    </source>
</evidence>
<dbReference type="GO" id="GO:0005829">
    <property type="term" value="C:cytosol"/>
    <property type="evidence" value="ECO:0007669"/>
    <property type="project" value="TreeGrafter"/>
</dbReference>
<evidence type="ECO:0000256" key="1">
    <source>
        <dbReference type="ARBA" id="ARBA00009922"/>
    </source>
</evidence>
<sequence>MLVIAGAGSGKTRTIVYRLAHLVRNGVAPENILLLTFTRKAAQEMQDRAELLLEGGLAGVTGGTFHAFAFSMLRRFPGALDEAGRVSIMDQGDAENALRDIKSDLGMGKGDRSFPKKSTLMGLISKSRNKELALSAVLQNEAFHMLRYEGEIEQLAKAYAVFKKRHGLYDYDDLLFGLERLLRDHEPARDFARSRFKYVMVDEFQDTNLVQARIVKLLGGKSGNVMAVGDDAQSIYAFRGANVHNILSFEQMFDGAKLIRLEQNYRSTQPILDLTNALLEQAELKIRKNLFTERKDSHKPQMVRTISDRSQAQAVVSKVLEFGRKFPLHEVAVLFRAGYQSYSLEVALNKLGIRFQKFGGIRFTEAAHIRDALSFLRLMQNPSDIPAWQRVFDHVKGVGPKTCAKIFAAVMDGDKKYLTASCKRNPQVNEVLDFLDGLRTQDQRPSPLLGRVLEFYQPILEKKFADDYPRRQSGLEQLQRIAAGYENLDGFLGDISLENPEPEKDTGKEDTLVLSTVHSAKGLEWSAVVIIDLVQDRFPSRHALQRAEDLEEERRLLYVACTRAKDRLALFVPSVIYNQYNGTSEPALESPFLSELPLSTYEAWRENYSGGLARVDGGTTRTPEAPASSVQSSTAKHSSKGAGTGPTATGNGPTQLGYCRHKIFGRGKVIATVGEGKFRINFPGFGLKVILADYLEME</sequence>
<keyword evidence="2 10" id="KW-0547">Nucleotide-binding</keyword>
<keyword evidence="5 10" id="KW-0067">ATP-binding</keyword>
<dbReference type="Gene3D" id="1.10.486.10">
    <property type="entry name" value="PCRA, domain 4"/>
    <property type="match status" value="1"/>
</dbReference>
<evidence type="ECO:0000256" key="4">
    <source>
        <dbReference type="ARBA" id="ARBA00022806"/>
    </source>
</evidence>
<evidence type="ECO:0000256" key="10">
    <source>
        <dbReference type="PROSITE-ProRule" id="PRU00560"/>
    </source>
</evidence>
<evidence type="ECO:0000259" key="12">
    <source>
        <dbReference type="PROSITE" id="PS51198"/>
    </source>
</evidence>
<name>A0A2Z6B3K3_9BACT</name>
<dbReference type="AlphaFoldDB" id="A0A2Z6B3K3"/>
<dbReference type="InterPro" id="IPR014016">
    <property type="entry name" value="UvrD-like_ATP-bd"/>
</dbReference>
<dbReference type="EMBL" id="AP017378">
    <property type="protein sequence ID" value="BBD09990.1"/>
    <property type="molecule type" value="Genomic_DNA"/>
</dbReference>
<dbReference type="Gene3D" id="3.40.50.300">
    <property type="entry name" value="P-loop containing nucleotide triphosphate hydrolases"/>
    <property type="match status" value="2"/>
</dbReference>
<dbReference type="GO" id="GO:0005524">
    <property type="term" value="F:ATP binding"/>
    <property type="evidence" value="ECO:0007669"/>
    <property type="project" value="UniProtKB-UniRule"/>
</dbReference>
<dbReference type="GO" id="GO:0043138">
    <property type="term" value="F:3'-5' DNA helicase activity"/>
    <property type="evidence" value="ECO:0007669"/>
    <property type="project" value="UniProtKB-EC"/>
</dbReference>
<dbReference type="Pfam" id="PF13361">
    <property type="entry name" value="UvrD_C"/>
    <property type="match status" value="1"/>
</dbReference>
<dbReference type="InterPro" id="IPR014017">
    <property type="entry name" value="DNA_helicase_UvrD-like_C"/>
</dbReference>
<dbReference type="EC" id="5.6.2.4" evidence="8"/>
<evidence type="ECO:0000256" key="11">
    <source>
        <dbReference type="SAM" id="MobiDB-lite"/>
    </source>
</evidence>
<dbReference type="PROSITE" id="PS51217">
    <property type="entry name" value="UVRD_HELICASE_CTER"/>
    <property type="match status" value="1"/>
</dbReference>
<proteinExistence type="inferred from homology"/>
<keyword evidence="15" id="KW-1185">Reference proteome</keyword>
<dbReference type="InterPro" id="IPR027417">
    <property type="entry name" value="P-loop_NTPase"/>
</dbReference>
<evidence type="ECO:0000313" key="14">
    <source>
        <dbReference type="EMBL" id="BBD09990.1"/>
    </source>
</evidence>
<dbReference type="Proteomes" id="UP000269883">
    <property type="component" value="Chromosome"/>
</dbReference>
<dbReference type="KEGG" id="dfl:DFE_3264"/>
<organism evidence="14 15">
    <name type="scientific">Desulfovibrio ferrophilus</name>
    <dbReference type="NCBI Taxonomy" id="241368"/>
    <lineage>
        <taxon>Bacteria</taxon>
        <taxon>Pseudomonadati</taxon>
        <taxon>Thermodesulfobacteriota</taxon>
        <taxon>Desulfovibrionia</taxon>
        <taxon>Desulfovibrionales</taxon>
        <taxon>Desulfovibrionaceae</taxon>
        <taxon>Desulfovibrio</taxon>
    </lineage>
</organism>
<feature type="binding site" evidence="10">
    <location>
        <begin position="5"/>
        <end position="12"/>
    </location>
    <ligand>
        <name>ATP</name>
        <dbReference type="ChEBI" id="CHEBI:30616"/>
    </ligand>
</feature>
<evidence type="ECO:0000256" key="5">
    <source>
        <dbReference type="ARBA" id="ARBA00022840"/>
    </source>
</evidence>
<evidence type="ECO:0000256" key="2">
    <source>
        <dbReference type="ARBA" id="ARBA00022741"/>
    </source>
</evidence>
<dbReference type="Gene3D" id="1.10.10.160">
    <property type="match status" value="1"/>
</dbReference>
<keyword evidence="4 10" id="KW-0347">Helicase</keyword>
<accession>A0A2Z6B3K3</accession>
<dbReference type="GO" id="GO:0003677">
    <property type="term" value="F:DNA binding"/>
    <property type="evidence" value="ECO:0007669"/>
    <property type="project" value="InterPro"/>
</dbReference>
<dbReference type="GO" id="GO:0000725">
    <property type="term" value="P:recombinational repair"/>
    <property type="evidence" value="ECO:0007669"/>
    <property type="project" value="TreeGrafter"/>
</dbReference>
<evidence type="ECO:0000259" key="13">
    <source>
        <dbReference type="PROSITE" id="PS51217"/>
    </source>
</evidence>
<dbReference type="SUPFAM" id="SSF52540">
    <property type="entry name" value="P-loop containing nucleoside triphosphate hydrolases"/>
    <property type="match status" value="1"/>
</dbReference>
<comment type="similarity">
    <text evidence="1">Belongs to the helicase family. UvrD subfamily.</text>
</comment>
<dbReference type="PANTHER" id="PTHR11070">
    <property type="entry name" value="UVRD / RECB / PCRA DNA HELICASE FAMILY MEMBER"/>
    <property type="match status" value="1"/>
</dbReference>
<evidence type="ECO:0000313" key="15">
    <source>
        <dbReference type="Proteomes" id="UP000269883"/>
    </source>
</evidence>
<comment type="catalytic activity">
    <reaction evidence="9">
        <text>ATP + H2O = ADP + phosphate + H(+)</text>
        <dbReference type="Rhea" id="RHEA:13065"/>
        <dbReference type="ChEBI" id="CHEBI:15377"/>
        <dbReference type="ChEBI" id="CHEBI:15378"/>
        <dbReference type="ChEBI" id="CHEBI:30616"/>
        <dbReference type="ChEBI" id="CHEBI:43474"/>
        <dbReference type="ChEBI" id="CHEBI:456216"/>
        <dbReference type="EC" id="5.6.2.4"/>
    </reaction>
</comment>
<gene>
    <name evidence="14" type="ORF">DFE_3264</name>
</gene>
<feature type="region of interest" description="Disordered" evidence="11">
    <location>
        <begin position="614"/>
        <end position="653"/>
    </location>
</feature>
<feature type="domain" description="UvrD-like helicase C-terminal" evidence="13">
    <location>
        <begin position="269"/>
        <end position="522"/>
    </location>
</feature>
<evidence type="ECO:0000256" key="3">
    <source>
        <dbReference type="ARBA" id="ARBA00022801"/>
    </source>
</evidence>
<dbReference type="InterPro" id="IPR013986">
    <property type="entry name" value="DExx_box_DNA_helicase_dom_sf"/>
</dbReference>
<keyword evidence="3 10" id="KW-0378">Hydrolase</keyword>
<dbReference type="InterPro" id="IPR000212">
    <property type="entry name" value="DNA_helicase_UvrD/REP"/>
</dbReference>
<dbReference type="PANTHER" id="PTHR11070:SF3">
    <property type="entry name" value="DNA 3'-5' HELICASE"/>
    <property type="match status" value="1"/>
</dbReference>
<dbReference type="CDD" id="cd17932">
    <property type="entry name" value="DEXQc_UvrD"/>
    <property type="match status" value="1"/>
</dbReference>
<evidence type="ECO:0000256" key="9">
    <source>
        <dbReference type="ARBA" id="ARBA00048988"/>
    </source>
</evidence>
<reference evidence="14 15" key="1">
    <citation type="journal article" date="2018" name="Sci. Adv.">
        <title>Multi-heme cytochromes provide a pathway for survival in energy-limited environments.</title>
        <authorList>
            <person name="Deng X."/>
            <person name="Dohmae N."/>
            <person name="Nealson K.H."/>
            <person name="Hashimoto K."/>
            <person name="Okamoto A."/>
        </authorList>
    </citation>
    <scope>NUCLEOTIDE SEQUENCE [LARGE SCALE GENOMIC DNA]</scope>
    <source>
        <strain evidence="14 15">IS5</strain>
    </source>
</reference>
<comment type="catalytic activity">
    <reaction evidence="7">
        <text>Couples ATP hydrolysis with the unwinding of duplex DNA by translocating in the 3'-5' direction.</text>
        <dbReference type="EC" id="5.6.2.4"/>
    </reaction>
</comment>
<protein>
    <recommendedName>
        <fullName evidence="8">DNA 3'-5' helicase</fullName>
        <ecNumber evidence="8">5.6.2.4</ecNumber>
    </recommendedName>
</protein>
<dbReference type="GO" id="GO:0016887">
    <property type="term" value="F:ATP hydrolysis activity"/>
    <property type="evidence" value="ECO:0007669"/>
    <property type="project" value="RHEA"/>
</dbReference>
<dbReference type="Pfam" id="PF00580">
    <property type="entry name" value="UvrD-helicase"/>
    <property type="match status" value="1"/>
</dbReference>
<dbReference type="PROSITE" id="PS51198">
    <property type="entry name" value="UVRD_HELICASE_ATP_BIND"/>
    <property type="match status" value="1"/>
</dbReference>
<evidence type="ECO:0000256" key="6">
    <source>
        <dbReference type="ARBA" id="ARBA00023235"/>
    </source>
</evidence>
<keyword evidence="6" id="KW-0413">Isomerase</keyword>